<dbReference type="Pfam" id="PF01850">
    <property type="entry name" value="PIN"/>
    <property type="match status" value="1"/>
</dbReference>
<proteinExistence type="predicted"/>
<sequence>MGYSFKTEIEENYMHDICSSCRIINLSEEIIQATIAVRKKNKIKLPDAIIYSTALVQNLPLLTNNIADFKSLGNKVELIDPFKL</sequence>
<dbReference type="RefSeq" id="WP_377141732.1">
    <property type="nucleotide sequence ID" value="NZ_JBHTIA010000003.1"/>
</dbReference>
<protein>
    <submittedName>
        <fullName evidence="2">PIN domain-containing protein</fullName>
    </submittedName>
</protein>
<evidence type="ECO:0000259" key="1">
    <source>
        <dbReference type="Pfam" id="PF01850"/>
    </source>
</evidence>
<accession>A0ABW2ZD02</accession>
<name>A0ABW2ZD02_9SPHI</name>
<dbReference type="SUPFAM" id="SSF88723">
    <property type="entry name" value="PIN domain-like"/>
    <property type="match status" value="1"/>
</dbReference>
<dbReference type="Gene3D" id="3.40.50.1010">
    <property type="entry name" value="5'-nuclease"/>
    <property type="match status" value="1"/>
</dbReference>
<organism evidence="2 3">
    <name type="scientific">Mucilaginibacter lutimaris</name>
    <dbReference type="NCBI Taxonomy" id="931629"/>
    <lineage>
        <taxon>Bacteria</taxon>
        <taxon>Pseudomonadati</taxon>
        <taxon>Bacteroidota</taxon>
        <taxon>Sphingobacteriia</taxon>
        <taxon>Sphingobacteriales</taxon>
        <taxon>Sphingobacteriaceae</taxon>
        <taxon>Mucilaginibacter</taxon>
    </lineage>
</organism>
<reference evidence="3" key="1">
    <citation type="journal article" date="2019" name="Int. J. Syst. Evol. Microbiol.">
        <title>The Global Catalogue of Microorganisms (GCM) 10K type strain sequencing project: providing services to taxonomists for standard genome sequencing and annotation.</title>
        <authorList>
            <consortium name="The Broad Institute Genomics Platform"/>
            <consortium name="The Broad Institute Genome Sequencing Center for Infectious Disease"/>
            <person name="Wu L."/>
            <person name="Ma J."/>
        </authorList>
    </citation>
    <scope>NUCLEOTIDE SEQUENCE [LARGE SCALE GENOMIC DNA]</scope>
    <source>
        <strain evidence="3">CCUG 60742</strain>
    </source>
</reference>
<keyword evidence="3" id="KW-1185">Reference proteome</keyword>
<dbReference type="EMBL" id="JBHTIA010000003">
    <property type="protein sequence ID" value="MFD0764062.1"/>
    <property type="molecule type" value="Genomic_DNA"/>
</dbReference>
<dbReference type="Proteomes" id="UP001597073">
    <property type="component" value="Unassembled WGS sequence"/>
</dbReference>
<dbReference type="InterPro" id="IPR002716">
    <property type="entry name" value="PIN_dom"/>
</dbReference>
<evidence type="ECO:0000313" key="2">
    <source>
        <dbReference type="EMBL" id="MFD0764062.1"/>
    </source>
</evidence>
<comment type="caution">
    <text evidence="2">The sequence shown here is derived from an EMBL/GenBank/DDBJ whole genome shotgun (WGS) entry which is preliminary data.</text>
</comment>
<gene>
    <name evidence="2" type="ORF">ACFQZI_04320</name>
</gene>
<evidence type="ECO:0000313" key="3">
    <source>
        <dbReference type="Proteomes" id="UP001597073"/>
    </source>
</evidence>
<dbReference type="InterPro" id="IPR029060">
    <property type="entry name" value="PIN-like_dom_sf"/>
</dbReference>
<feature type="domain" description="PIN" evidence="1">
    <location>
        <begin position="19"/>
        <end position="70"/>
    </location>
</feature>